<feature type="domain" description="Protein kinase" evidence="2">
    <location>
        <begin position="1"/>
        <end position="57"/>
    </location>
</feature>
<sequence length="57" mass="6115">MAPERVMGSQTGPSSDLWSLGATLATPSGGHSPFRRPARPAKLHAVAYEEPVLTDRR</sequence>
<evidence type="ECO:0000313" key="3">
    <source>
        <dbReference type="EMBL" id="AZQ32886.1"/>
    </source>
</evidence>
<feature type="compositionally biased region" description="Basic residues" evidence="1">
    <location>
        <begin position="33"/>
        <end position="42"/>
    </location>
</feature>
<dbReference type="SUPFAM" id="SSF56112">
    <property type="entry name" value="Protein kinase-like (PK-like)"/>
    <property type="match status" value="1"/>
</dbReference>
<dbReference type="Gene3D" id="1.10.510.10">
    <property type="entry name" value="Transferase(Phosphotransferase) domain 1"/>
    <property type="match status" value="1"/>
</dbReference>
<dbReference type="Proteomes" id="UP000280298">
    <property type="component" value="Chromosome"/>
</dbReference>
<dbReference type="EMBL" id="CP034539">
    <property type="protein sequence ID" value="AZQ32886.1"/>
    <property type="molecule type" value="Genomic_DNA"/>
</dbReference>
<dbReference type="GO" id="GO:0004672">
    <property type="term" value="F:protein kinase activity"/>
    <property type="evidence" value="ECO:0007669"/>
    <property type="project" value="InterPro"/>
</dbReference>
<proteinExistence type="predicted"/>
<keyword evidence="4" id="KW-1185">Reference proteome</keyword>
<dbReference type="InterPro" id="IPR011009">
    <property type="entry name" value="Kinase-like_dom_sf"/>
</dbReference>
<evidence type="ECO:0000313" key="4">
    <source>
        <dbReference type="Proteomes" id="UP000280298"/>
    </source>
</evidence>
<name>A0A3Q9EP72_9ACTN</name>
<dbReference type="KEGG" id="scya:EJ357_05005"/>
<organism evidence="3 4">
    <name type="scientific">Streptomyces cyaneochromogenes</name>
    <dbReference type="NCBI Taxonomy" id="2496836"/>
    <lineage>
        <taxon>Bacteria</taxon>
        <taxon>Bacillati</taxon>
        <taxon>Actinomycetota</taxon>
        <taxon>Actinomycetes</taxon>
        <taxon>Kitasatosporales</taxon>
        <taxon>Streptomycetaceae</taxon>
        <taxon>Streptomyces</taxon>
    </lineage>
</organism>
<feature type="region of interest" description="Disordered" evidence="1">
    <location>
        <begin position="1"/>
        <end position="42"/>
    </location>
</feature>
<gene>
    <name evidence="3" type="ORF">EJ357_05005</name>
</gene>
<dbReference type="InterPro" id="IPR000719">
    <property type="entry name" value="Prot_kinase_dom"/>
</dbReference>
<protein>
    <recommendedName>
        <fullName evidence="2">Protein kinase domain-containing protein</fullName>
    </recommendedName>
</protein>
<dbReference type="PROSITE" id="PS50011">
    <property type="entry name" value="PROTEIN_KINASE_DOM"/>
    <property type="match status" value="1"/>
</dbReference>
<dbReference type="RefSeq" id="WP_126389008.1">
    <property type="nucleotide sequence ID" value="NZ_CP034539.1"/>
</dbReference>
<dbReference type="AlphaFoldDB" id="A0A3Q9EP72"/>
<dbReference type="GO" id="GO:0005524">
    <property type="term" value="F:ATP binding"/>
    <property type="evidence" value="ECO:0007669"/>
    <property type="project" value="InterPro"/>
</dbReference>
<feature type="compositionally biased region" description="Polar residues" evidence="1">
    <location>
        <begin position="8"/>
        <end position="17"/>
    </location>
</feature>
<accession>A0A3Q9EP72</accession>
<reference evidence="3 4" key="1">
    <citation type="journal article" date="2019" name="Int. J. Syst. Evol. Microbiol.">
        <title>Streptomyces cyaneochromogenes sp. nov., a blue pigment-producing actinomycete from manganese-contaminated soil.</title>
        <authorList>
            <person name="Tang X."/>
            <person name="Zhao J."/>
            <person name="Li K."/>
            <person name="Chen Z."/>
            <person name="Sun Y."/>
            <person name="Gao J."/>
        </authorList>
    </citation>
    <scope>NUCLEOTIDE SEQUENCE [LARGE SCALE GENOMIC DNA]</scope>
    <source>
        <strain evidence="3 4">MK-45</strain>
    </source>
</reference>
<evidence type="ECO:0000259" key="2">
    <source>
        <dbReference type="PROSITE" id="PS50011"/>
    </source>
</evidence>
<evidence type="ECO:0000256" key="1">
    <source>
        <dbReference type="SAM" id="MobiDB-lite"/>
    </source>
</evidence>